<accession>A0A975Y1M3</accession>
<dbReference type="Pfam" id="PF04101">
    <property type="entry name" value="Glyco_tran_28_C"/>
    <property type="match status" value="1"/>
</dbReference>
<dbReference type="EMBL" id="CP077062">
    <property type="protein sequence ID" value="QWZ09667.1"/>
    <property type="molecule type" value="Genomic_DNA"/>
</dbReference>
<dbReference type="AlphaFoldDB" id="A0A975Y1M3"/>
<name>A0A975Y1M3_9ACTN</name>
<reference evidence="2" key="1">
    <citation type="submission" date="2021-06" db="EMBL/GenBank/DDBJ databases">
        <title>Complete genome sequence of Nocardioides sp. G188.</title>
        <authorList>
            <person name="Im W.-T."/>
        </authorList>
    </citation>
    <scope>NUCLEOTIDE SEQUENCE</scope>
    <source>
        <strain evidence="2">G188</strain>
    </source>
</reference>
<feature type="domain" description="Glycosyl transferase family 28 C-terminal" evidence="1">
    <location>
        <begin position="2"/>
        <end position="83"/>
    </location>
</feature>
<dbReference type="KEGG" id="nps:KRR39_07985"/>
<keyword evidence="3" id="KW-1185">Reference proteome</keyword>
<evidence type="ECO:0000313" key="3">
    <source>
        <dbReference type="Proteomes" id="UP000683575"/>
    </source>
</evidence>
<protein>
    <recommendedName>
        <fullName evidence="1">Glycosyl transferase family 28 C-terminal domain-containing protein</fullName>
    </recommendedName>
</protein>
<evidence type="ECO:0000259" key="1">
    <source>
        <dbReference type="Pfam" id="PF04101"/>
    </source>
</evidence>
<gene>
    <name evidence="2" type="ORF">KRR39_07985</name>
</gene>
<dbReference type="PANTHER" id="PTHR21015:SF28">
    <property type="entry name" value="SLL1722 PROTEIN"/>
    <property type="match status" value="1"/>
</dbReference>
<dbReference type="PANTHER" id="PTHR21015">
    <property type="entry name" value="UDP-N-ACETYLGLUCOSAMINE--N-ACETYLMURAMYL-(PENTAPEPTIDE) PYROPHOSPHORYL-UNDECAPRENOL N-ACETYLGLUCOSAMINE TRANSFERASE 1"/>
    <property type="match status" value="1"/>
</dbReference>
<dbReference type="GO" id="GO:0016758">
    <property type="term" value="F:hexosyltransferase activity"/>
    <property type="evidence" value="ECO:0007669"/>
    <property type="project" value="InterPro"/>
</dbReference>
<dbReference type="InterPro" id="IPR007235">
    <property type="entry name" value="Glyco_trans_28_C"/>
</dbReference>
<proteinExistence type="predicted"/>
<sequence length="128" mass="13885">MRYLPDLGSEMAASAVSVSQGGYNTTMDILGCTTPAVVVPYSEGREDEQAARARRLERLGALRVLDPTRLSAQTFEDAVRDALAWTPRAVPLDLDGRTRTSELLRALSAARSAETAVRGRQRVAPEPD</sequence>
<organism evidence="2 3">
    <name type="scientific">Nocardioides panacis</name>
    <dbReference type="NCBI Taxonomy" id="2849501"/>
    <lineage>
        <taxon>Bacteria</taxon>
        <taxon>Bacillati</taxon>
        <taxon>Actinomycetota</taxon>
        <taxon>Actinomycetes</taxon>
        <taxon>Propionibacteriales</taxon>
        <taxon>Nocardioidaceae</taxon>
        <taxon>Nocardioides</taxon>
    </lineage>
</organism>
<evidence type="ECO:0000313" key="2">
    <source>
        <dbReference type="EMBL" id="QWZ09667.1"/>
    </source>
</evidence>
<dbReference type="Proteomes" id="UP000683575">
    <property type="component" value="Chromosome"/>
</dbReference>